<evidence type="ECO:0000313" key="2">
    <source>
        <dbReference type="EMBL" id="PON84444.1"/>
    </source>
</evidence>
<sequence>MELQGLRKQSRTMSGYLAKLKNLADQFAAGHYIEDEDLESRIAKHQSTLEINTPYANYSAKNAGTLANRGHGCGRGRNENAGRGPSGRLTMLARKS</sequence>
<reference evidence="3" key="1">
    <citation type="submission" date="2016-06" db="EMBL/GenBank/DDBJ databases">
        <title>Parallel loss of symbiosis genes in relatives of nitrogen-fixing non-legume Parasponia.</title>
        <authorList>
            <person name="Van Velzen R."/>
            <person name="Holmer R."/>
            <person name="Bu F."/>
            <person name="Rutten L."/>
            <person name="Van Zeijl A."/>
            <person name="Liu W."/>
            <person name="Santuari L."/>
            <person name="Cao Q."/>
            <person name="Sharma T."/>
            <person name="Shen D."/>
            <person name="Roswanjaya Y."/>
            <person name="Wardhani T."/>
            <person name="Kalhor M.S."/>
            <person name="Jansen J."/>
            <person name="Van den Hoogen J."/>
            <person name="Gungor B."/>
            <person name="Hartog M."/>
            <person name="Hontelez J."/>
            <person name="Verver J."/>
            <person name="Yang W.-C."/>
            <person name="Schijlen E."/>
            <person name="Repin R."/>
            <person name="Schilthuizen M."/>
            <person name="Schranz E."/>
            <person name="Heidstra R."/>
            <person name="Miyata K."/>
            <person name="Fedorova E."/>
            <person name="Kohlen W."/>
            <person name="Bisseling T."/>
            <person name="Smit S."/>
            <person name="Geurts R."/>
        </authorList>
    </citation>
    <scope>NUCLEOTIDE SEQUENCE [LARGE SCALE GENOMIC DNA]</scope>
    <source>
        <strain evidence="3">cv. RG33-2</strain>
    </source>
</reference>
<comment type="caution">
    <text evidence="2">The sequence shown here is derived from an EMBL/GenBank/DDBJ whole genome shotgun (WGS) entry which is preliminary data.</text>
</comment>
<proteinExistence type="predicted"/>
<gene>
    <name evidence="2" type="ORF">TorRG33x02_197770</name>
</gene>
<name>A0A2P5EG07_TREOI</name>
<feature type="region of interest" description="Disordered" evidence="1">
    <location>
        <begin position="69"/>
        <end position="96"/>
    </location>
</feature>
<dbReference type="EMBL" id="JXTC01000162">
    <property type="protein sequence ID" value="PON84444.1"/>
    <property type="molecule type" value="Genomic_DNA"/>
</dbReference>
<dbReference type="Proteomes" id="UP000237000">
    <property type="component" value="Unassembled WGS sequence"/>
</dbReference>
<dbReference type="InParanoid" id="A0A2P5EG07"/>
<accession>A0A2P5EG07</accession>
<dbReference type="AlphaFoldDB" id="A0A2P5EG07"/>
<protein>
    <submittedName>
        <fullName evidence="2">Uncharacterized protein</fullName>
    </submittedName>
</protein>
<keyword evidence="3" id="KW-1185">Reference proteome</keyword>
<evidence type="ECO:0000313" key="3">
    <source>
        <dbReference type="Proteomes" id="UP000237000"/>
    </source>
</evidence>
<organism evidence="2 3">
    <name type="scientific">Trema orientale</name>
    <name type="common">Charcoal tree</name>
    <name type="synonym">Celtis orientalis</name>
    <dbReference type="NCBI Taxonomy" id="63057"/>
    <lineage>
        <taxon>Eukaryota</taxon>
        <taxon>Viridiplantae</taxon>
        <taxon>Streptophyta</taxon>
        <taxon>Embryophyta</taxon>
        <taxon>Tracheophyta</taxon>
        <taxon>Spermatophyta</taxon>
        <taxon>Magnoliopsida</taxon>
        <taxon>eudicotyledons</taxon>
        <taxon>Gunneridae</taxon>
        <taxon>Pentapetalae</taxon>
        <taxon>rosids</taxon>
        <taxon>fabids</taxon>
        <taxon>Rosales</taxon>
        <taxon>Cannabaceae</taxon>
        <taxon>Trema</taxon>
    </lineage>
</organism>
<evidence type="ECO:0000256" key="1">
    <source>
        <dbReference type="SAM" id="MobiDB-lite"/>
    </source>
</evidence>